<dbReference type="InterPro" id="IPR001701">
    <property type="entry name" value="Glyco_hydro_9"/>
</dbReference>
<dbReference type="InterPro" id="IPR014756">
    <property type="entry name" value="Ig_E-set"/>
</dbReference>
<dbReference type="PANTHER" id="PTHR40469">
    <property type="entry name" value="SECRETED GLYCOSYL HYDROLASE"/>
    <property type="match status" value="1"/>
</dbReference>
<dbReference type="Gene3D" id="3.40.50.880">
    <property type="match status" value="1"/>
</dbReference>
<dbReference type="PANTHER" id="PTHR40469:SF2">
    <property type="entry name" value="GALACTOSE-BINDING DOMAIN-LIKE SUPERFAMILY PROTEIN"/>
    <property type="match status" value="1"/>
</dbReference>
<evidence type="ECO:0000256" key="3">
    <source>
        <dbReference type="ARBA" id="ARBA00023326"/>
    </source>
</evidence>
<dbReference type="Pfam" id="PF06283">
    <property type="entry name" value="ThuA"/>
    <property type="match status" value="1"/>
</dbReference>
<gene>
    <name evidence="7" type="ORF">CLV32_0293</name>
</gene>
<dbReference type="InterPro" id="IPR004197">
    <property type="entry name" value="Cellulase_Ig-like"/>
</dbReference>
<keyword evidence="3" id="KW-0624">Polysaccharide degradation</keyword>
<dbReference type="SUPFAM" id="SSF52317">
    <property type="entry name" value="Class I glutamine amidotransferase-like"/>
    <property type="match status" value="1"/>
</dbReference>
<evidence type="ECO:0000313" key="7">
    <source>
        <dbReference type="EMBL" id="TDO24006.1"/>
    </source>
</evidence>
<sequence>MLIFSIAFKAGAAPAIFVNQVAYDSNNIKLAVVKLDLPNQTASFSLLNARQQSVYSGKLSKATQVKDWDAKSWFCKADFSAFQTSGTYHLQIKVGSKVYRSANFNIGPNALIKTTLPALLNYFRKQRANTPQELSADQNMLLYGSDQRVDIRGGWADASGDISKYFSHLAYTNLMSPQQIPLVTWSLIQADEAMPKLLDELHLKDSLQDEALWGADYLIRSLSKADYFYMTVFSYFKPDASARRIVGLEANSVTTSDYQSAFREGAGVAIAALARISKWNKHGAYTSGTYLAAAERAFAHLLINNLRYDDDHKENIIDDYCALLAATELWKATGKELYRTEARKRSNNLCLRITPAGYFMANDQGRPFWHASDAGLPVVSLIRYLKVETDQEFRARVIKVIDQSANYNLRVTNHTTNPFGYARQTFNYKNTIKEGFFIPHENESGWWWQGENARLGSLATAALLSSKLHSSSASPGRAKALNDYANTQLSWILGTNPYNMCFMYGMGGKQVPYMAALFGHGSQRGGISNGITGKEGRGDGSGIDFKIEDKGNEWRWTEQWLPHAAWFLQALTAMAEEKPEGLVLLSKPRFKALALAENGGHHIEYSKRAKVWLNSLATDSNFVIDYVTNTDGIDSNTLKNYQLIIQLDYAPYAWKPAASKAFEQYIDRGTGGWIGFHHATLLGEFDGFPMWTWFSDFMGDIRFLNYIPDFASATVKLENGNHPVLLGVKPEFLVAKEEWYTYNKSPRLHVKVLASVLESTYHPDSKIKMGDHPVIWSNPGKKAKNVYIFMGHDPGLFDNANYVRLFRNSIFWAAQK</sequence>
<dbReference type="InterPro" id="IPR013783">
    <property type="entry name" value="Ig-like_fold"/>
</dbReference>
<name>A0A4R6IPS3_9SPHI</name>
<dbReference type="SUPFAM" id="SSF81296">
    <property type="entry name" value="E set domains"/>
    <property type="match status" value="1"/>
</dbReference>
<dbReference type="Pfam" id="PF02927">
    <property type="entry name" value="CelD_N"/>
    <property type="match status" value="1"/>
</dbReference>
<evidence type="ECO:0000313" key="8">
    <source>
        <dbReference type="Proteomes" id="UP000295499"/>
    </source>
</evidence>
<dbReference type="EMBL" id="SNWM01000001">
    <property type="protein sequence ID" value="TDO24006.1"/>
    <property type="molecule type" value="Genomic_DNA"/>
</dbReference>
<keyword evidence="8" id="KW-1185">Reference proteome</keyword>
<dbReference type="Gene3D" id="1.50.10.10">
    <property type="match status" value="1"/>
</dbReference>
<feature type="domain" description="Cellulase Ig-like" evidence="5">
    <location>
        <begin position="13"/>
        <end position="93"/>
    </location>
</feature>
<dbReference type="GO" id="GO:0000272">
    <property type="term" value="P:polysaccharide catabolic process"/>
    <property type="evidence" value="ECO:0007669"/>
    <property type="project" value="UniProtKB-KW"/>
</dbReference>
<dbReference type="Pfam" id="PF00759">
    <property type="entry name" value="Glyco_hydro_9"/>
    <property type="match status" value="1"/>
</dbReference>
<feature type="domain" description="ThuA-like" evidence="6">
    <location>
        <begin position="592"/>
        <end position="813"/>
    </location>
</feature>
<dbReference type="InterPro" id="IPR008928">
    <property type="entry name" value="6-hairpin_glycosidase_sf"/>
</dbReference>
<dbReference type="InterPro" id="IPR029062">
    <property type="entry name" value="Class_I_gatase-like"/>
</dbReference>
<organism evidence="7 8">
    <name type="scientific">Pedobacter duraquae</name>
    <dbReference type="NCBI Taxonomy" id="425511"/>
    <lineage>
        <taxon>Bacteria</taxon>
        <taxon>Pseudomonadati</taxon>
        <taxon>Bacteroidota</taxon>
        <taxon>Sphingobacteriia</taxon>
        <taxon>Sphingobacteriales</taxon>
        <taxon>Sphingobacteriaceae</taxon>
        <taxon>Pedobacter</taxon>
    </lineage>
</organism>
<comment type="caution">
    <text evidence="7">The sequence shown here is derived from an EMBL/GenBank/DDBJ whole genome shotgun (WGS) entry which is preliminary data.</text>
</comment>
<dbReference type="SUPFAM" id="SSF48208">
    <property type="entry name" value="Six-hairpin glycosidases"/>
    <property type="match status" value="1"/>
</dbReference>
<dbReference type="Proteomes" id="UP000295499">
    <property type="component" value="Unassembled WGS sequence"/>
</dbReference>
<evidence type="ECO:0000259" key="4">
    <source>
        <dbReference type="Pfam" id="PF00759"/>
    </source>
</evidence>
<dbReference type="InterPro" id="IPR012341">
    <property type="entry name" value="6hp_glycosidase-like_sf"/>
</dbReference>
<dbReference type="GO" id="GO:0008810">
    <property type="term" value="F:cellulase activity"/>
    <property type="evidence" value="ECO:0007669"/>
    <property type="project" value="InterPro"/>
</dbReference>
<reference evidence="7 8" key="1">
    <citation type="submission" date="2019-03" db="EMBL/GenBank/DDBJ databases">
        <title>Genomic Encyclopedia of Archaeal and Bacterial Type Strains, Phase II (KMG-II): from individual species to whole genera.</title>
        <authorList>
            <person name="Goeker M."/>
        </authorList>
    </citation>
    <scope>NUCLEOTIDE SEQUENCE [LARGE SCALE GENOMIC DNA]</scope>
    <source>
        <strain evidence="7 8">DSM 19034</strain>
    </source>
</reference>
<evidence type="ECO:0000256" key="2">
    <source>
        <dbReference type="ARBA" id="ARBA00023277"/>
    </source>
</evidence>
<dbReference type="Gene3D" id="2.60.40.10">
    <property type="entry name" value="Immunoglobulins"/>
    <property type="match status" value="1"/>
</dbReference>
<evidence type="ECO:0000259" key="5">
    <source>
        <dbReference type="Pfam" id="PF02927"/>
    </source>
</evidence>
<dbReference type="InterPro" id="IPR029010">
    <property type="entry name" value="ThuA-like"/>
</dbReference>
<comment type="similarity">
    <text evidence="1">Belongs to the glycosyl hydrolase 9 (cellulase E) family.</text>
</comment>
<dbReference type="AlphaFoldDB" id="A0A4R6IPS3"/>
<feature type="domain" description="Glycoside hydrolase family 9" evidence="4">
    <location>
        <begin position="116"/>
        <end position="510"/>
    </location>
</feature>
<keyword evidence="2" id="KW-0119">Carbohydrate metabolism</keyword>
<proteinExistence type="inferred from homology"/>
<accession>A0A4R6IPS3</accession>
<evidence type="ECO:0000259" key="6">
    <source>
        <dbReference type="Pfam" id="PF06283"/>
    </source>
</evidence>
<dbReference type="CDD" id="cd02850">
    <property type="entry name" value="E_set_Cellulase_N"/>
    <property type="match status" value="1"/>
</dbReference>
<evidence type="ECO:0000256" key="1">
    <source>
        <dbReference type="ARBA" id="ARBA00007072"/>
    </source>
</evidence>
<protein>
    <submittedName>
        <fullName evidence="7">Cellulase-like Ig domain-containing protein</fullName>
    </submittedName>
</protein>